<dbReference type="InterPro" id="IPR029006">
    <property type="entry name" value="ADF-H/Gelsolin-like_dom_sf"/>
</dbReference>
<dbReference type="Gene3D" id="3.40.20.10">
    <property type="entry name" value="Severin"/>
    <property type="match status" value="1"/>
</dbReference>
<evidence type="ECO:0000313" key="6">
    <source>
        <dbReference type="EMBL" id="EEB07481.1"/>
    </source>
</evidence>
<dbReference type="CDD" id="cd11281">
    <property type="entry name" value="ADF_drebrin_like"/>
    <property type="match status" value="1"/>
</dbReference>
<keyword evidence="8" id="KW-1185">Reference proteome</keyword>
<dbReference type="GO" id="GO:0099079">
    <property type="term" value="C:actin body"/>
    <property type="evidence" value="ECO:0007669"/>
    <property type="project" value="EnsemblFungi"/>
</dbReference>
<dbReference type="SMART" id="SM00102">
    <property type="entry name" value="ADF"/>
    <property type="match status" value="1"/>
</dbReference>
<dbReference type="Gene3D" id="2.30.30.40">
    <property type="entry name" value="SH3 Domains"/>
    <property type="match status" value="2"/>
</dbReference>
<feature type="region of interest" description="Disordered" evidence="3">
    <location>
        <begin position="364"/>
        <end position="488"/>
    </location>
</feature>
<evidence type="ECO:0000313" key="8">
    <source>
        <dbReference type="Proteomes" id="UP000001744"/>
    </source>
</evidence>
<dbReference type="OMA" id="FKEPRGA"/>
<feature type="domain" description="SH3" evidence="4">
    <location>
        <begin position="708"/>
        <end position="765"/>
    </location>
</feature>
<feature type="region of interest" description="Disordered" evidence="3">
    <location>
        <begin position="302"/>
        <end position="324"/>
    </location>
</feature>
<feature type="compositionally biased region" description="Polar residues" evidence="3">
    <location>
        <begin position="258"/>
        <end position="268"/>
    </location>
</feature>
<dbReference type="GeneID" id="7051194"/>
<dbReference type="GO" id="GO:0030864">
    <property type="term" value="C:cortical actin cytoskeleton"/>
    <property type="evidence" value="ECO:0000318"/>
    <property type="project" value="GO_Central"/>
</dbReference>
<dbReference type="Proteomes" id="UP000001744">
    <property type="component" value="Unassembled WGS sequence"/>
</dbReference>
<dbReference type="AlphaFoldDB" id="B6K0L0"/>
<dbReference type="GO" id="GO:0051015">
    <property type="term" value="F:actin filament binding"/>
    <property type="evidence" value="ECO:0000318"/>
    <property type="project" value="GO_Central"/>
</dbReference>
<accession>B6K0L0</accession>
<evidence type="ECO:0000313" key="7">
    <source>
        <dbReference type="JaponicusDB" id="SJAG_02566"/>
    </source>
</evidence>
<dbReference type="PANTHER" id="PTHR10829">
    <property type="entry name" value="CORTACTIN AND DREBRIN"/>
    <property type="match status" value="1"/>
</dbReference>
<dbReference type="JaponicusDB" id="SJAG_02566">
    <property type="gene designation" value="abp1"/>
</dbReference>
<feature type="region of interest" description="Disordered" evidence="3">
    <location>
        <begin position="152"/>
        <end position="289"/>
    </location>
</feature>
<feature type="compositionally biased region" description="Low complexity" evidence="3">
    <location>
        <begin position="269"/>
        <end position="278"/>
    </location>
</feature>
<dbReference type="CDD" id="cd11819">
    <property type="entry name" value="SH3_Cortactin_like"/>
    <property type="match status" value="1"/>
</dbReference>
<dbReference type="GO" id="GO:0030479">
    <property type="term" value="C:actin cortical patch"/>
    <property type="evidence" value="ECO:0007669"/>
    <property type="project" value="EnsemblFungi"/>
</dbReference>
<organism evidence="6 8">
    <name type="scientific">Schizosaccharomyces japonicus (strain yFS275 / FY16936)</name>
    <name type="common">Fission yeast</name>
    <dbReference type="NCBI Taxonomy" id="402676"/>
    <lineage>
        <taxon>Eukaryota</taxon>
        <taxon>Fungi</taxon>
        <taxon>Dikarya</taxon>
        <taxon>Ascomycota</taxon>
        <taxon>Taphrinomycotina</taxon>
        <taxon>Schizosaccharomycetes</taxon>
        <taxon>Schizosaccharomycetales</taxon>
        <taxon>Schizosaccharomycetaceae</taxon>
        <taxon>Schizosaccharomyces</taxon>
    </lineage>
</organism>
<dbReference type="GO" id="GO:0030833">
    <property type="term" value="P:regulation of actin filament polymerization"/>
    <property type="evidence" value="ECO:0000318"/>
    <property type="project" value="GO_Central"/>
</dbReference>
<dbReference type="VEuPathDB" id="FungiDB:SJAG_02566"/>
<dbReference type="InterPro" id="IPR001452">
    <property type="entry name" value="SH3_domain"/>
</dbReference>
<sequence>MSFQIDTSTNGRDINAVYERILNDDPACSWAVFGYDKGSQTRLKVVASGDDKDEFLEEFDESAVLYGFLRVKDENTQLNKFVLIGWCGEAAPGYRKGLFNTHLASVTKLLPTYHVQITGRSAGDIDFDDIMKRVADASGSKYTHRGESFVASRRPVASFQRPPPATKSTAPKLQHPTIAPSLPKKSTQTKTTVDEWADTKSLPPVPSNLRIPENVKPSMSSNAPSLPPSKPATSSIPTPAPSKAVESQHADSAHLQPPATSSIDTNRPSSALSASSRSTTELGELQASGAVDLDARKALFERPGAQKSTLPPAPAPAVKHQIKRAPTVSVPANAPASAPAAAAAAAEEEESHLSVSQLRARFAKQSVNDGHSSRPRASSTGRNSTGVASRIQSLKRSVTEQQSVPQLQQPSISSAQETKPIPAPNFPQAPAMSETPIAPPVPKAPESVGVSSASVPPLPTASRPSAEVETSVPPPIPQEPRMEKEQEVPIATKQEAPVIPQAPEPVNEEAPIVSPAPQVAKEEVPAVPPIPTAPRPSNAVEESVAPTVPPVPTAPAAPAAPVTPVAPTAPVAPPAPAAPVAPIAPTAPTAPVAPPAPAAPVVANVANEPAVPAIPAEPVASSHPVVPGAIAYATALYDYEPEEENELKLTENQRIAILEFVDEGWWLGVNETGAQGLFPANYVEVTEGNNPATTATAPQTSQSAGEEDSGVMVRALYDYVAQEDNEISFFENDLIKEVDFIDKDWWVGTCHGRRGMFPANYVERI</sequence>
<dbReference type="SUPFAM" id="SSF50044">
    <property type="entry name" value="SH3-domain"/>
    <property type="match status" value="2"/>
</dbReference>
<dbReference type="PROSITE" id="PS50002">
    <property type="entry name" value="SH3"/>
    <property type="match status" value="2"/>
</dbReference>
<dbReference type="InterPro" id="IPR035718">
    <property type="entry name" value="Abp1_fungi_SH3_C2"/>
</dbReference>
<dbReference type="PRINTS" id="PR00452">
    <property type="entry name" value="SH3DOMAIN"/>
</dbReference>
<evidence type="ECO:0000256" key="1">
    <source>
        <dbReference type="ARBA" id="ARBA00022443"/>
    </source>
</evidence>
<dbReference type="Pfam" id="PF00018">
    <property type="entry name" value="SH3_1"/>
    <property type="match status" value="2"/>
</dbReference>
<dbReference type="Pfam" id="PF00241">
    <property type="entry name" value="Cofilin_ADF"/>
    <property type="match status" value="1"/>
</dbReference>
<dbReference type="InterPro" id="IPR036028">
    <property type="entry name" value="SH3-like_dom_sf"/>
</dbReference>
<feature type="domain" description="SH3" evidence="4">
    <location>
        <begin position="628"/>
        <end position="688"/>
    </location>
</feature>
<feature type="compositionally biased region" description="Polar residues" evidence="3">
    <location>
        <begin position="365"/>
        <end position="417"/>
    </location>
</feature>
<dbReference type="SUPFAM" id="SSF55753">
    <property type="entry name" value="Actin depolymerizing proteins"/>
    <property type="match status" value="1"/>
</dbReference>
<dbReference type="STRING" id="402676.B6K0L0"/>
<dbReference type="eggNOG" id="KOG4225">
    <property type="taxonomic scope" value="Eukaryota"/>
</dbReference>
<dbReference type="PRINTS" id="PR00499">
    <property type="entry name" value="P67PHOX"/>
</dbReference>
<keyword evidence="1 2" id="KW-0728">SH3 domain</keyword>
<dbReference type="CDD" id="cd11961">
    <property type="entry name" value="SH3_Abp1_fungi_C2"/>
    <property type="match status" value="1"/>
</dbReference>
<proteinExistence type="predicted"/>
<feature type="compositionally biased region" description="Low complexity" evidence="3">
    <location>
        <begin position="231"/>
        <end position="244"/>
    </location>
</feature>
<evidence type="ECO:0000259" key="5">
    <source>
        <dbReference type="PROSITE" id="PS51263"/>
    </source>
</evidence>
<dbReference type="EMBL" id="KE651166">
    <property type="protein sequence ID" value="EEB07481.1"/>
    <property type="molecule type" value="Genomic_DNA"/>
</dbReference>
<dbReference type="OrthoDB" id="5971719at2759"/>
<feature type="domain" description="ADF-H" evidence="5">
    <location>
        <begin position="6"/>
        <end position="135"/>
    </location>
</feature>
<protein>
    <submittedName>
        <fullName evidence="6">App1 protein</fullName>
    </submittedName>
</protein>
<gene>
    <name evidence="7" type="primary">abp1</name>
    <name evidence="6" type="ORF">SJAG_02566</name>
</gene>
<reference evidence="6 8" key="1">
    <citation type="journal article" date="2011" name="Science">
        <title>Comparative functional genomics of the fission yeasts.</title>
        <authorList>
            <person name="Rhind N."/>
            <person name="Chen Z."/>
            <person name="Yassour M."/>
            <person name="Thompson D.A."/>
            <person name="Haas B.J."/>
            <person name="Habib N."/>
            <person name="Wapinski I."/>
            <person name="Roy S."/>
            <person name="Lin M.F."/>
            <person name="Heiman D.I."/>
            <person name="Young S.K."/>
            <person name="Furuya K."/>
            <person name="Guo Y."/>
            <person name="Pidoux A."/>
            <person name="Chen H.M."/>
            <person name="Robbertse B."/>
            <person name="Goldberg J.M."/>
            <person name="Aoki K."/>
            <person name="Bayne E.H."/>
            <person name="Berlin A.M."/>
            <person name="Desjardins C.A."/>
            <person name="Dobbs E."/>
            <person name="Dukaj L."/>
            <person name="Fan L."/>
            <person name="FitzGerald M.G."/>
            <person name="French C."/>
            <person name="Gujja S."/>
            <person name="Hansen K."/>
            <person name="Keifenheim D."/>
            <person name="Levin J.Z."/>
            <person name="Mosher R.A."/>
            <person name="Mueller C.A."/>
            <person name="Pfiffner J."/>
            <person name="Priest M."/>
            <person name="Russ C."/>
            <person name="Smialowska A."/>
            <person name="Swoboda P."/>
            <person name="Sykes S.M."/>
            <person name="Vaughn M."/>
            <person name="Vengrova S."/>
            <person name="Yoder R."/>
            <person name="Zeng Q."/>
            <person name="Allshire R."/>
            <person name="Baulcombe D."/>
            <person name="Birren B.W."/>
            <person name="Brown W."/>
            <person name="Ekwall K."/>
            <person name="Kellis M."/>
            <person name="Leatherwood J."/>
            <person name="Levin H."/>
            <person name="Margalit H."/>
            <person name="Martienssen R."/>
            <person name="Nieduszynski C.A."/>
            <person name="Spatafora J.W."/>
            <person name="Friedman N."/>
            <person name="Dalgaard J.Z."/>
            <person name="Baumann P."/>
            <person name="Niki H."/>
            <person name="Regev A."/>
            <person name="Nusbaum C."/>
        </authorList>
    </citation>
    <scope>NUCLEOTIDE SEQUENCE [LARGE SCALE GENOMIC DNA]</scope>
    <source>
        <strain evidence="8">yFS275 / FY16936</strain>
    </source>
</reference>
<evidence type="ECO:0000256" key="2">
    <source>
        <dbReference type="PROSITE-ProRule" id="PRU00192"/>
    </source>
</evidence>
<evidence type="ECO:0000259" key="4">
    <source>
        <dbReference type="PROSITE" id="PS50002"/>
    </source>
</evidence>
<dbReference type="eggNOG" id="KOG3655">
    <property type="taxonomic scope" value="Eukaryota"/>
</dbReference>
<dbReference type="PANTHER" id="PTHR10829:SF25">
    <property type="entry name" value="DREBRIN-LIKE PROTEIN"/>
    <property type="match status" value="1"/>
</dbReference>
<dbReference type="RefSeq" id="XP_002173774.1">
    <property type="nucleotide sequence ID" value="XM_002173738.1"/>
</dbReference>
<dbReference type="PROSITE" id="PS51263">
    <property type="entry name" value="ADF_H"/>
    <property type="match status" value="1"/>
</dbReference>
<name>B6K0L0_SCHJY</name>
<dbReference type="GO" id="GO:0030427">
    <property type="term" value="C:site of polarized growth"/>
    <property type="evidence" value="ECO:0000318"/>
    <property type="project" value="GO_Central"/>
</dbReference>
<dbReference type="SMART" id="SM00326">
    <property type="entry name" value="SH3"/>
    <property type="match status" value="2"/>
</dbReference>
<dbReference type="InterPro" id="IPR002108">
    <property type="entry name" value="ADF-H"/>
</dbReference>
<evidence type="ECO:0000256" key="3">
    <source>
        <dbReference type="SAM" id="MobiDB-lite"/>
    </source>
</evidence>
<dbReference type="HOGENOM" id="CLU_013085_2_0_1"/>